<reference evidence="2" key="2">
    <citation type="submission" date="2020-05" db="UniProtKB">
        <authorList>
            <consortium name="EnsemblMetazoa"/>
        </authorList>
    </citation>
    <scope>IDENTIFICATION</scope>
    <source>
        <strain evidence="2">IAEA</strain>
    </source>
</reference>
<keyword evidence="1" id="KW-1133">Transmembrane helix</keyword>
<evidence type="ECO:0000313" key="2">
    <source>
        <dbReference type="EnsemblMetazoa" id="GPPI000878-PA"/>
    </source>
</evidence>
<keyword evidence="1" id="KW-0472">Membrane</keyword>
<keyword evidence="1" id="KW-0812">Transmembrane</keyword>
<dbReference type="Proteomes" id="UP000092460">
    <property type="component" value="Unassembled WGS sequence"/>
</dbReference>
<evidence type="ECO:0000256" key="1">
    <source>
        <dbReference type="SAM" id="Phobius"/>
    </source>
</evidence>
<name>A0A1B0ALK4_9MUSC</name>
<dbReference type="VEuPathDB" id="VectorBase:GPPI000878"/>
<reference evidence="3" key="1">
    <citation type="submission" date="2015-01" db="EMBL/GenBank/DDBJ databases">
        <authorList>
            <person name="Aksoy S."/>
            <person name="Warren W."/>
            <person name="Wilson R.K."/>
        </authorList>
    </citation>
    <scope>NUCLEOTIDE SEQUENCE [LARGE SCALE GENOMIC DNA]</scope>
    <source>
        <strain evidence="3">IAEA</strain>
    </source>
</reference>
<accession>A0A1B0ALK4</accession>
<protein>
    <submittedName>
        <fullName evidence="2">Uncharacterized protein</fullName>
    </submittedName>
</protein>
<dbReference type="AlphaFoldDB" id="A0A1B0ALK4"/>
<keyword evidence="3" id="KW-1185">Reference proteome</keyword>
<dbReference type="EnsemblMetazoa" id="GPPI000878-RA">
    <property type="protein sequence ID" value="GPPI000878-PA"/>
    <property type="gene ID" value="GPPI000878"/>
</dbReference>
<dbReference type="EMBL" id="JXJN01031244">
    <property type="status" value="NOT_ANNOTATED_CDS"/>
    <property type="molecule type" value="Genomic_DNA"/>
</dbReference>
<feature type="transmembrane region" description="Helical" evidence="1">
    <location>
        <begin position="39"/>
        <end position="64"/>
    </location>
</feature>
<organism evidence="2 3">
    <name type="scientific">Glossina palpalis gambiensis</name>
    <dbReference type="NCBI Taxonomy" id="67801"/>
    <lineage>
        <taxon>Eukaryota</taxon>
        <taxon>Metazoa</taxon>
        <taxon>Ecdysozoa</taxon>
        <taxon>Arthropoda</taxon>
        <taxon>Hexapoda</taxon>
        <taxon>Insecta</taxon>
        <taxon>Pterygota</taxon>
        <taxon>Neoptera</taxon>
        <taxon>Endopterygota</taxon>
        <taxon>Diptera</taxon>
        <taxon>Brachycera</taxon>
        <taxon>Muscomorpha</taxon>
        <taxon>Hippoboscoidea</taxon>
        <taxon>Glossinidae</taxon>
        <taxon>Glossina</taxon>
    </lineage>
</organism>
<evidence type="ECO:0000313" key="3">
    <source>
        <dbReference type="Proteomes" id="UP000092460"/>
    </source>
</evidence>
<sequence length="113" mass="13508">MISHQLNLDSKYDCDLDDPFFVIHVITAKLHVQHYIRHYLFQFIYLLINFTIIKKSELILFLYLKYQQQYAHYQIKMHCTISLAARPLVHIRKLSNNDRTVLSKPQHAPALKI</sequence>
<proteinExistence type="predicted"/>